<comment type="similarity">
    <text evidence="5">Belongs to the SepF family.</text>
</comment>
<evidence type="ECO:0000256" key="3">
    <source>
        <dbReference type="ARBA" id="ARBA00023306"/>
    </source>
</evidence>
<dbReference type="RefSeq" id="WP_183304407.1">
    <property type="nucleotide sequence ID" value="NZ_JACIFD010000005.1"/>
</dbReference>
<dbReference type="AlphaFoldDB" id="A0A840DII8"/>
<keyword evidence="7" id="KW-1185">Reference proteome</keyword>
<comment type="function">
    <text evidence="4 5">Cell division protein that is part of the divisome complex and is recruited early to the Z-ring. Probably stimulates Z-ring formation, perhaps through the cross-linking of FtsZ protofilaments. Its function overlaps with FtsA.</text>
</comment>
<dbReference type="Proteomes" id="UP000571183">
    <property type="component" value="Unassembled WGS sequence"/>
</dbReference>
<dbReference type="InterPro" id="IPR038594">
    <property type="entry name" value="SepF-like_sf"/>
</dbReference>
<evidence type="ECO:0000256" key="1">
    <source>
        <dbReference type="ARBA" id="ARBA00022618"/>
    </source>
</evidence>
<keyword evidence="3 5" id="KW-0131">Cell cycle</keyword>
<evidence type="ECO:0000256" key="5">
    <source>
        <dbReference type="HAMAP-Rule" id="MF_01197"/>
    </source>
</evidence>
<name>A0A840DII8_9MICO</name>
<keyword evidence="5" id="KW-0963">Cytoplasm</keyword>
<dbReference type="Gene3D" id="3.30.110.150">
    <property type="entry name" value="SepF-like protein"/>
    <property type="match status" value="1"/>
</dbReference>
<dbReference type="HAMAP" id="MF_01197">
    <property type="entry name" value="SepF"/>
    <property type="match status" value="1"/>
</dbReference>
<dbReference type="GO" id="GO:0005737">
    <property type="term" value="C:cytoplasm"/>
    <property type="evidence" value="ECO:0007669"/>
    <property type="project" value="UniProtKB-SubCell"/>
</dbReference>
<reference evidence="6" key="1">
    <citation type="submission" date="2020-08" db="EMBL/GenBank/DDBJ databases">
        <title>Sequencing the genomes of 1000 actinobacteria strains.</title>
        <authorList>
            <person name="Klenk H.-P."/>
        </authorList>
    </citation>
    <scope>NUCLEOTIDE SEQUENCE [LARGE SCALE GENOMIC DNA]</scope>
    <source>
        <strain evidence="6">DSM 27064</strain>
    </source>
</reference>
<protein>
    <recommendedName>
        <fullName evidence="5">Cell division protein SepF</fullName>
    </recommendedName>
</protein>
<dbReference type="Pfam" id="PF04472">
    <property type="entry name" value="SepF"/>
    <property type="match status" value="1"/>
</dbReference>
<dbReference type="InterPro" id="IPR023052">
    <property type="entry name" value="Cell_div_SepF"/>
</dbReference>
<evidence type="ECO:0000256" key="2">
    <source>
        <dbReference type="ARBA" id="ARBA00023210"/>
    </source>
</evidence>
<comment type="subunit">
    <text evidence="5">Homodimer. Interacts with FtsZ.</text>
</comment>
<dbReference type="PANTHER" id="PTHR35798:SF1">
    <property type="entry name" value="CELL DIVISION PROTEIN SEPF"/>
    <property type="match status" value="1"/>
</dbReference>
<evidence type="ECO:0000313" key="7">
    <source>
        <dbReference type="Proteomes" id="UP000571183"/>
    </source>
</evidence>
<dbReference type="InterPro" id="IPR007561">
    <property type="entry name" value="Cell_div_SepF/SepF-rel"/>
</dbReference>
<dbReference type="GO" id="GO:0000917">
    <property type="term" value="P:division septum assembly"/>
    <property type="evidence" value="ECO:0007669"/>
    <property type="project" value="UniProtKB-KW"/>
</dbReference>
<gene>
    <name evidence="5" type="primary">sepF</name>
    <name evidence="6" type="ORF">F5897_000589</name>
</gene>
<proteinExistence type="inferred from homology"/>
<dbReference type="EMBL" id="JACIFD010000005">
    <property type="protein sequence ID" value="MBB4071292.1"/>
    <property type="molecule type" value="Genomic_DNA"/>
</dbReference>
<dbReference type="PANTHER" id="PTHR35798">
    <property type="entry name" value="CELL DIVISION PROTEIN SEPF"/>
    <property type="match status" value="1"/>
</dbReference>
<accession>A0A840DII8</accession>
<comment type="subcellular location">
    <subcellularLocation>
        <location evidence="5">Cytoplasm</location>
    </subcellularLocation>
    <text evidence="5">Localizes to the division site, in a FtsZ-dependent manner.</text>
</comment>
<sequence>MPNNAFKKAAVYLGLAEQGVEEPQTDKQRATADNAAAETQALVEPQQRLGAVVTPLQRVTPTRVVKQQPMSEILTVHPRSYSEAPQIAENFRDGVPVILNLAQMNDSDARRIIDFAGGLVMGLNGHIERVTGKVFLLTPEHVAVSDIAEEEAGNQDSGSFFVAPRQ</sequence>
<organism evidence="6 7">
    <name type="scientific">Canibacter oris</name>
    <dbReference type="NCBI Taxonomy" id="1365628"/>
    <lineage>
        <taxon>Bacteria</taxon>
        <taxon>Bacillati</taxon>
        <taxon>Actinomycetota</taxon>
        <taxon>Actinomycetes</taxon>
        <taxon>Micrococcales</taxon>
        <taxon>Microbacteriaceae</taxon>
        <taxon>Canibacter</taxon>
    </lineage>
</organism>
<keyword evidence="1 5" id="KW-0132">Cell division</keyword>
<evidence type="ECO:0000256" key="4">
    <source>
        <dbReference type="ARBA" id="ARBA00044936"/>
    </source>
</evidence>
<dbReference type="GO" id="GO:0043093">
    <property type="term" value="P:FtsZ-dependent cytokinesis"/>
    <property type="evidence" value="ECO:0007669"/>
    <property type="project" value="UniProtKB-UniRule"/>
</dbReference>
<comment type="caution">
    <text evidence="6">The sequence shown here is derived from an EMBL/GenBank/DDBJ whole genome shotgun (WGS) entry which is preliminary data.</text>
</comment>
<evidence type="ECO:0000313" key="6">
    <source>
        <dbReference type="EMBL" id="MBB4071292.1"/>
    </source>
</evidence>
<keyword evidence="2 5" id="KW-0717">Septation</keyword>